<reference evidence="6" key="1">
    <citation type="journal article" date="2023" name="BMC Genomics">
        <title>Chromosome-level genome assemblies of Cutaneotrichosporon spp. (Trichosporonales, Basidiomycota) reveal imbalanced evolution between nucleotide sequences and chromosome synteny.</title>
        <authorList>
            <person name="Kobayashi Y."/>
            <person name="Kayamori A."/>
            <person name="Aoki K."/>
            <person name="Shiwa Y."/>
            <person name="Matsutani M."/>
            <person name="Fujita N."/>
            <person name="Sugita T."/>
            <person name="Iwasaki W."/>
            <person name="Tanaka N."/>
            <person name="Takashima M."/>
        </authorList>
    </citation>
    <scope>NUCLEOTIDE SEQUENCE</scope>
    <source>
        <strain evidence="6">HIS019</strain>
    </source>
</reference>
<feature type="compositionally biased region" description="Basic residues" evidence="4">
    <location>
        <begin position="874"/>
        <end position="885"/>
    </location>
</feature>
<dbReference type="PROSITE" id="PS50011">
    <property type="entry name" value="PROTEIN_KINASE_DOM"/>
    <property type="match status" value="1"/>
</dbReference>
<dbReference type="PROSITE" id="PS00107">
    <property type="entry name" value="PROTEIN_KINASE_ATP"/>
    <property type="match status" value="1"/>
</dbReference>
<dbReference type="GO" id="GO:0005737">
    <property type="term" value="C:cytoplasm"/>
    <property type="evidence" value="ECO:0007669"/>
    <property type="project" value="TreeGrafter"/>
</dbReference>
<feature type="compositionally biased region" description="Basic and acidic residues" evidence="4">
    <location>
        <begin position="1037"/>
        <end position="1057"/>
    </location>
</feature>
<feature type="compositionally biased region" description="Basic and acidic residues" evidence="4">
    <location>
        <begin position="922"/>
        <end position="933"/>
    </location>
</feature>
<dbReference type="SMART" id="SM00220">
    <property type="entry name" value="S_TKc"/>
    <property type="match status" value="1"/>
</dbReference>
<feature type="compositionally biased region" description="Basic residues" evidence="4">
    <location>
        <begin position="159"/>
        <end position="168"/>
    </location>
</feature>
<feature type="domain" description="Protein kinase" evidence="5">
    <location>
        <begin position="309"/>
        <end position="703"/>
    </location>
</feature>
<dbReference type="SUPFAM" id="SSF56112">
    <property type="entry name" value="Protein kinase-like (PK-like)"/>
    <property type="match status" value="1"/>
</dbReference>
<protein>
    <recommendedName>
        <fullName evidence="5">Protein kinase domain-containing protein</fullName>
    </recommendedName>
</protein>
<dbReference type="Gene3D" id="1.10.510.10">
    <property type="entry name" value="Transferase(Phosphotransferase) domain 1"/>
    <property type="match status" value="1"/>
</dbReference>
<evidence type="ECO:0000313" key="7">
    <source>
        <dbReference type="Proteomes" id="UP001233271"/>
    </source>
</evidence>
<dbReference type="Pfam" id="PF00069">
    <property type="entry name" value="Pkinase"/>
    <property type="match status" value="2"/>
</dbReference>
<dbReference type="KEGG" id="ccac:CcaHIS019_0403370"/>
<proteinExistence type="predicted"/>
<feature type="compositionally biased region" description="Acidic residues" evidence="4">
    <location>
        <begin position="851"/>
        <end position="869"/>
    </location>
</feature>
<keyword evidence="2 3" id="KW-0067">ATP-binding</keyword>
<dbReference type="PROSITE" id="PS00108">
    <property type="entry name" value="PROTEIN_KINASE_ST"/>
    <property type="match status" value="1"/>
</dbReference>
<feature type="region of interest" description="Disordered" evidence="4">
    <location>
        <begin position="1"/>
        <end position="43"/>
    </location>
</feature>
<dbReference type="InterPro" id="IPR011009">
    <property type="entry name" value="Kinase-like_dom_sf"/>
</dbReference>
<feature type="region of interest" description="Disordered" evidence="4">
    <location>
        <begin position="136"/>
        <end position="187"/>
    </location>
</feature>
<feature type="compositionally biased region" description="Low complexity" evidence="4">
    <location>
        <begin position="1232"/>
        <end position="1242"/>
    </location>
</feature>
<evidence type="ECO:0000256" key="4">
    <source>
        <dbReference type="SAM" id="MobiDB-lite"/>
    </source>
</evidence>
<dbReference type="PANTHER" id="PTHR24346">
    <property type="entry name" value="MAP/MICROTUBULE AFFINITY-REGULATING KINASE"/>
    <property type="match status" value="1"/>
</dbReference>
<dbReference type="AlphaFoldDB" id="A0AA48QVU2"/>
<feature type="compositionally biased region" description="Basic and acidic residues" evidence="4">
    <location>
        <begin position="1145"/>
        <end position="1173"/>
    </location>
</feature>
<feature type="compositionally biased region" description="Low complexity" evidence="4">
    <location>
        <begin position="147"/>
        <end position="158"/>
    </location>
</feature>
<feature type="binding site" evidence="3">
    <location>
        <position position="339"/>
    </location>
    <ligand>
        <name>ATP</name>
        <dbReference type="ChEBI" id="CHEBI:30616"/>
    </ligand>
</feature>
<feature type="compositionally biased region" description="Low complexity" evidence="4">
    <location>
        <begin position="1203"/>
        <end position="1216"/>
    </location>
</feature>
<dbReference type="RefSeq" id="XP_060456782.1">
    <property type="nucleotide sequence ID" value="XM_060600161.1"/>
</dbReference>
<feature type="compositionally biased region" description="Polar residues" evidence="4">
    <location>
        <begin position="20"/>
        <end position="32"/>
    </location>
</feature>
<feature type="compositionally biased region" description="Polar residues" evidence="4">
    <location>
        <begin position="828"/>
        <end position="845"/>
    </location>
</feature>
<dbReference type="GO" id="GO:0005524">
    <property type="term" value="F:ATP binding"/>
    <property type="evidence" value="ECO:0007669"/>
    <property type="project" value="UniProtKB-UniRule"/>
</dbReference>
<dbReference type="InterPro" id="IPR017441">
    <property type="entry name" value="Protein_kinase_ATP_BS"/>
</dbReference>
<feature type="compositionally biased region" description="Basic and acidic residues" evidence="4">
    <location>
        <begin position="1118"/>
        <end position="1130"/>
    </location>
</feature>
<feature type="region of interest" description="Disordered" evidence="4">
    <location>
        <begin position="971"/>
        <end position="1185"/>
    </location>
</feature>
<feature type="region of interest" description="Disordered" evidence="4">
    <location>
        <begin position="804"/>
        <end position="901"/>
    </location>
</feature>
<dbReference type="GeneID" id="85495387"/>
<dbReference type="GO" id="GO:0035556">
    <property type="term" value="P:intracellular signal transduction"/>
    <property type="evidence" value="ECO:0007669"/>
    <property type="project" value="TreeGrafter"/>
</dbReference>
<feature type="region of interest" description="Disordered" evidence="4">
    <location>
        <begin position="281"/>
        <end position="301"/>
    </location>
</feature>
<feature type="region of interest" description="Disordered" evidence="4">
    <location>
        <begin position="1203"/>
        <end position="1274"/>
    </location>
</feature>
<dbReference type="InterPro" id="IPR008271">
    <property type="entry name" value="Ser/Thr_kinase_AS"/>
</dbReference>
<evidence type="ECO:0000259" key="5">
    <source>
        <dbReference type="PROSITE" id="PS50011"/>
    </source>
</evidence>
<dbReference type="InterPro" id="IPR000719">
    <property type="entry name" value="Prot_kinase_dom"/>
</dbReference>
<dbReference type="EMBL" id="AP028215">
    <property type="protein sequence ID" value="BEI91517.1"/>
    <property type="molecule type" value="Genomic_DNA"/>
</dbReference>
<dbReference type="FunFam" id="3.30.200.20:FF:000042">
    <property type="entry name" value="Aurora kinase A"/>
    <property type="match status" value="1"/>
</dbReference>
<evidence type="ECO:0000313" key="6">
    <source>
        <dbReference type="EMBL" id="BEI91517.1"/>
    </source>
</evidence>
<feature type="region of interest" description="Disordered" evidence="4">
    <location>
        <begin position="922"/>
        <end position="948"/>
    </location>
</feature>
<name>A0AA48QVU2_9TREE</name>
<sequence>MTMRPKGFESPRTPAAMSPPSRSTLLDHSPSSPRAHMVQLSTPSRLPSITAQQPLDFDDGSHSHMTVFGFSPPRSHMSLPPSSSPMNSHFYLPKAGAAVPILSPSLGAGEHVLQGPFLPAFEPASPRFTDSPHVLAGEFPPRSRRNSAAVVSISLSSRSRSRTPHGRKATLPAEHSGSGTPSKATTPRANLAEEWAPVAPGLDNMDGGDEDWCAPTGGIMLDADESTDSFSFDDDEHNRSWTAESEVGVTDVLRPGAVFGEGLEFEGDVIKPATGRLDISGSDDGVPLRRDGSKIGVPRQQTDTSKRSYEVIRRLGSGSYAVVYLVRERGRRKREFALKCLSKHDLEEEQLETQLFEATIHLLLPIHPNIVTLHETLQTKNWLFLMLELCPGEDLFYWLERSRDASPPPAHSRLIGGQHLDNGMDIMSSSRLSSSSIPFSSSQLFSGLANSYNSPNAFSPNVGFGSSQFSGSPASLLFAHHNGMPQSMGSPHAATPPTPSLLSSFSANTLLTTRRLRLIASMFSQMCEAVAICHNAGVSHRDIKPENFICCDSVELETVAEGDDKPDFGPQAKRKVVVKLTDFGLATTDEDSGDVECGSKPYMAYECRNNLGPSYRPAPADVWSLGIVLINMLFHRNPWKDPTEGDPNFDAYFAHPVGFLQTKFTGIGKEVATYIAEHVLCIKVEDRVSAHELGQWIRNLPEMIGGRRAIHRLKVDRLESRSRAVATDKGLFVKSPITAEPTQKSALASALASSALATSVPISVPKPPPTGPLPPPPVLSSTAIISAAPHYISTIQEVPSLPSLPSHTELVEQPGPTPPELEPDEICSATTVDDNPTPTDMSTVVSPDPTEGGDDVADLGDLDKPEDDGSGQNQKRRKRGVRKGKAAQAALAAKEDPEDKSRREALLAELVTASQDLARDLSVKKPFDPHRIQDFPPLGMDPREAAAGRKSKWKDFLAASKGNPQLEALARRVADRDAGTNGGWSAPAKLQQSKDKDTLSRPNINRQTATATSSVVSANTATSSATSSMGGGADEDDWRRPARERELRDTEKNKEWRPSTSSSRRGATEDSTRHRQATLAAAALANGLDPMGAFGRPSHLRGPSVNRGGSPLAGPPRPRLERDHADRNDGRWAPPTSSVPMPPIGRKDDKAKHVTHEVRDRTDRPWREARPRGEFNPTKSAPAPMGEFHWASSAALGPISIPPSSFSNASTPTPTAAKPPLPTQSSTASLATTNGNTPTNGTAISPEMPNKPKLKGQISTLSNMLSRLKAKGRD</sequence>
<gene>
    <name evidence="6" type="ORF">CcaverHIS019_0403370</name>
</gene>
<evidence type="ECO:0000256" key="3">
    <source>
        <dbReference type="PROSITE-ProRule" id="PRU10141"/>
    </source>
</evidence>
<dbReference type="Gene3D" id="3.30.200.20">
    <property type="entry name" value="Phosphorylase Kinase, domain 1"/>
    <property type="match status" value="1"/>
</dbReference>
<dbReference type="GO" id="GO:0004674">
    <property type="term" value="F:protein serine/threonine kinase activity"/>
    <property type="evidence" value="ECO:0007669"/>
    <property type="project" value="TreeGrafter"/>
</dbReference>
<evidence type="ECO:0000256" key="2">
    <source>
        <dbReference type="ARBA" id="ARBA00022840"/>
    </source>
</evidence>
<feature type="compositionally biased region" description="Polar residues" evidence="4">
    <location>
        <begin position="177"/>
        <end position="187"/>
    </location>
</feature>
<keyword evidence="7" id="KW-1185">Reference proteome</keyword>
<dbReference type="Proteomes" id="UP001233271">
    <property type="component" value="Chromosome 4"/>
</dbReference>
<evidence type="ECO:0000256" key="1">
    <source>
        <dbReference type="ARBA" id="ARBA00022741"/>
    </source>
</evidence>
<dbReference type="PANTHER" id="PTHR24346:SF110">
    <property type="entry name" value="NON-SPECIFIC SERINE_THREONINE PROTEIN KINASE"/>
    <property type="match status" value="1"/>
</dbReference>
<keyword evidence="1 3" id="KW-0547">Nucleotide-binding</keyword>
<dbReference type="FunFam" id="1.10.510.10:FF:000832">
    <property type="entry name" value="Serine/threonine protein kinase, variant"/>
    <property type="match status" value="1"/>
</dbReference>
<accession>A0AA48QVU2</accession>
<organism evidence="6 7">
    <name type="scientific">Cutaneotrichosporon cavernicola</name>
    <dbReference type="NCBI Taxonomy" id="279322"/>
    <lineage>
        <taxon>Eukaryota</taxon>
        <taxon>Fungi</taxon>
        <taxon>Dikarya</taxon>
        <taxon>Basidiomycota</taxon>
        <taxon>Agaricomycotina</taxon>
        <taxon>Tremellomycetes</taxon>
        <taxon>Trichosporonales</taxon>
        <taxon>Trichosporonaceae</taxon>
        <taxon>Cutaneotrichosporon</taxon>
    </lineage>
</organism>
<feature type="compositionally biased region" description="Low complexity" evidence="4">
    <location>
        <begin position="1008"/>
        <end position="1028"/>
    </location>
</feature>